<dbReference type="OrthoDB" id="1440507at2"/>
<dbReference type="EMBL" id="REFC01000014">
    <property type="protein sequence ID" value="RMA57789.1"/>
    <property type="molecule type" value="Genomic_DNA"/>
</dbReference>
<proteinExistence type="predicted"/>
<organism evidence="1 2">
    <name type="scientific">Ulvibacter antarcticus</name>
    <dbReference type="NCBI Taxonomy" id="442714"/>
    <lineage>
        <taxon>Bacteria</taxon>
        <taxon>Pseudomonadati</taxon>
        <taxon>Bacteroidota</taxon>
        <taxon>Flavobacteriia</taxon>
        <taxon>Flavobacteriales</taxon>
        <taxon>Flavobacteriaceae</taxon>
        <taxon>Ulvibacter</taxon>
    </lineage>
</organism>
<comment type="caution">
    <text evidence="1">The sequence shown here is derived from an EMBL/GenBank/DDBJ whole genome shotgun (WGS) entry which is preliminary data.</text>
</comment>
<dbReference type="RefSeq" id="WP_121908144.1">
    <property type="nucleotide sequence ID" value="NZ_REFC01000014.1"/>
</dbReference>
<gene>
    <name evidence="1" type="ORF">BXY75_2594</name>
</gene>
<evidence type="ECO:0000313" key="2">
    <source>
        <dbReference type="Proteomes" id="UP000271339"/>
    </source>
</evidence>
<evidence type="ECO:0000313" key="1">
    <source>
        <dbReference type="EMBL" id="RMA57789.1"/>
    </source>
</evidence>
<name>A0A3L9YF92_9FLAO</name>
<dbReference type="AlphaFoldDB" id="A0A3L9YF92"/>
<reference evidence="1 2" key="1">
    <citation type="submission" date="2018-10" db="EMBL/GenBank/DDBJ databases">
        <title>Genomic Encyclopedia of Archaeal and Bacterial Type Strains, Phase II (KMG-II): from individual species to whole genera.</title>
        <authorList>
            <person name="Goeker M."/>
        </authorList>
    </citation>
    <scope>NUCLEOTIDE SEQUENCE [LARGE SCALE GENOMIC DNA]</scope>
    <source>
        <strain evidence="1 2">DSM 23424</strain>
    </source>
</reference>
<dbReference type="Proteomes" id="UP000271339">
    <property type="component" value="Unassembled WGS sequence"/>
</dbReference>
<keyword evidence="2" id="KW-1185">Reference proteome</keyword>
<accession>A0A3L9YF92</accession>
<protein>
    <submittedName>
        <fullName evidence="1">Uncharacterized protein</fullName>
    </submittedName>
</protein>
<dbReference type="PROSITE" id="PS51257">
    <property type="entry name" value="PROKAR_LIPOPROTEIN"/>
    <property type="match status" value="1"/>
</dbReference>
<sequence>MKTLIKPLLSIFSVTLFLIVFASCEHPVPPPGQVISYEEADGLENNYISTRYDTIGQILGYQDTREFWFSLDTLKKYIEYVEYEAGERNLDNLGIRIYLAAYPPSPNGDDTFGYTTVFLTPTSPQEPSPLRKGFAPIQENEGNIEGISPLNMGHGGLPPNNY</sequence>